<organism evidence="2 3">
    <name type="scientific">Puccinia sorghi</name>
    <dbReference type="NCBI Taxonomy" id="27349"/>
    <lineage>
        <taxon>Eukaryota</taxon>
        <taxon>Fungi</taxon>
        <taxon>Dikarya</taxon>
        <taxon>Basidiomycota</taxon>
        <taxon>Pucciniomycotina</taxon>
        <taxon>Pucciniomycetes</taxon>
        <taxon>Pucciniales</taxon>
        <taxon>Pucciniaceae</taxon>
        <taxon>Puccinia</taxon>
    </lineage>
</organism>
<comment type="caution">
    <text evidence="2">The sequence shown here is derived from an EMBL/GenBank/DDBJ whole genome shotgun (WGS) entry which is preliminary data.</text>
</comment>
<reference evidence="2 3" key="1">
    <citation type="submission" date="2015-08" db="EMBL/GenBank/DDBJ databases">
        <title>Next Generation Sequencing and Analysis of the Genome of Puccinia sorghi L Schw, the Causal Agent of Maize Common Rust.</title>
        <authorList>
            <person name="Rochi L."/>
            <person name="Burguener G."/>
            <person name="Darino M."/>
            <person name="Turjanski A."/>
            <person name="Kreff E."/>
            <person name="Dieguez M.J."/>
            <person name="Sacco F."/>
        </authorList>
    </citation>
    <scope>NUCLEOTIDE SEQUENCE [LARGE SCALE GENOMIC DNA]</scope>
    <source>
        <strain evidence="2 3">RO10H11247</strain>
    </source>
</reference>
<evidence type="ECO:0000313" key="3">
    <source>
        <dbReference type="Proteomes" id="UP000037035"/>
    </source>
</evidence>
<keyword evidence="3" id="KW-1185">Reference proteome</keyword>
<name>A0A0L6VA08_9BASI</name>
<accession>A0A0L6VA08</accession>
<gene>
    <name evidence="2" type="ORF">VP01_227g2</name>
</gene>
<dbReference type="Proteomes" id="UP000037035">
    <property type="component" value="Unassembled WGS sequence"/>
</dbReference>
<feature type="region of interest" description="Disordered" evidence="1">
    <location>
        <begin position="1"/>
        <end position="31"/>
    </location>
</feature>
<protein>
    <submittedName>
        <fullName evidence="2">Uncharacterized protein</fullName>
    </submittedName>
</protein>
<evidence type="ECO:0000256" key="1">
    <source>
        <dbReference type="SAM" id="MobiDB-lite"/>
    </source>
</evidence>
<evidence type="ECO:0000313" key="2">
    <source>
        <dbReference type="EMBL" id="KNZ56945.1"/>
    </source>
</evidence>
<dbReference type="VEuPathDB" id="FungiDB:VP01_227g2"/>
<feature type="compositionally biased region" description="Basic and acidic residues" evidence="1">
    <location>
        <begin position="1"/>
        <end position="25"/>
    </location>
</feature>
<feature type="compositionally biased region" description="Basic and acidic residues" evidence="1">
    <location>
        <begin position="53"/>
        <end position="62"/>
    </location>
</feature>
<sequence>MDLVEDRGETGGQRKQEIGRSRSLGDSKCPTRSRSFYQYYYTKRVRQGGGASQEKRTLRESTRMGSSNFPGTDSLARSMRELVAVHRRLRDWRCMGCLSECLAGFYKNDSVSRNRQCCFLCRLPQGSRRPNCFKWVKPCADGPAMSLQLHLFLAAQNIVSWSAIPDCPLWLCMCMTAVIKSSRIHLALDEFMDGCSRFARTVRLGHVGNDETPPILVMAAGFTKDDACRGYQNTRLTFFSGTVIDLHTALEERVSVGRLIAPSGRTSHQVDFDIGVTRQRSPRSEIEHLIDLNGFMLYSASQSQEDACPNQMTKTSRFQKVVYGRVHHVDKDDEENQMDFSEEEIKRTGAQAPEGPISMDNPILMPVVQKPLASCGRVPSGDSQMKNLIQKKKQLALW</sequence>
<feature type="region of interest" description="Disordered" evidence="1">
    <location>
        <begin position="47"/>
        <end position="70"/>
    </location>
</feature>
<dbReference type="AlphaFoldDB" id="A0A0L6VA08"/>
<proteinExistence type="predicted"/>
<dbReference type="EMBL" id="LAVV01007147">
    <property type="protein sequence ID" value="KNZ56945.1"/>
    <property type="molecule type" value="Genomic_DNA"/>
</dbReference>